<sequence>MRAGFIGLGTMGKPMAYNLAKGGFLSSVWNRTQIIAKTLAQTLNITYAQTPAELATAVEVICICVTGDKEVLVITEALAPNLNPQKIVIDFSTVSAETARQAAAIVRSQGGDFLDCPVSGGLEGARNSTLTMMVGGHQVTLEKIRPLLNTMGKSITHMGEVGTGQSTKAVNQIMAAGINQAVTEALAFGEAQGLDMDKAIEAISQGAAGNWFLEKRGKTMVQGTFNLGFKITLHHKDLSICKAMAAQLGFSLPLAEGMLTDYQQLIDQGFGEEDISALYRLKRPN</sequence>
<dbReference type="GO" id="GO:0016054">
    <property type="term" value="P:organic acid catabolic process"/>
    <property type="evidence" value="ECO:0007669"/>
    <property type="project" value="UniProtKB-ARBA"/>
</dbReference>
<dbReference type="PIRSF" id="PIRSF000103">
    <property type="entry name" value="HIBADH"/>
    <property type="match status" value="1"/>
</dbReference>
<reference evidence="7 8" key="1">
    <citation type="journal article" date="2017" name="ISME J.">
        <title>An acid-tolerant ammonia-oxidizing ?-proteobacterium from soil.</title>
        <authorList>
            <person name="Hayatsu M."/>
            <person name="Tago K."/>
            <person name="Uchiyama I."/>
            <person name="Toyoda A."/>
            <person name="Wang Y."/>
            <person name="Shimomura Y."/>
            <person name="Okubo T."/>
            <person name="Kurisu F."/>
            <person name="Hirono Y."/>
            <person name="Nonaka K."/>
            <person name="Akiyama H."/>
            <person name="Itoh T."/>
            <person name="Takami H."/>
        </authorList>
    </citation>
    <scope>NUCLEOTIDE SEQUENCE [LARGE SCALE GENOMIC DNA]</scope>
    <source>
        <strain evidence="7 8">TAO100</strain>
    </source>
</reference>
<evidence type="ECO:0000256" key="2">
    <source>
        <dbReference type="ARBA" id="ARBA00023002"/>
    </source>
</evidence>
<comment type="similarity">
    <text evidence="1">Belongs to the HIBADH-related family.</text>
</comment>
<dbReference type="InterPro" id="IPR029154">
    <property type="entry name" value="HIBADH-like_NADP-bd"/>
</dbReference>
<dbReference type="AlphaFoldDB" id="A0A1Q2SMX8"/>
<dbReference type="GO" id="GO:0016491">
    <property type="term" value="F:oxidoreductase activity"/>
    <property type="evidence" value="ECO:0007669"/>
    <property type="project" value="UniProtKB-KW"/>
</dbReference>
<dbReference type="Pfam" id="PF14833">
    <property type="entry name" value="NAD_binding_11"/>
    <property type="match status" value="1"/>
</dbReference>
<keyword evidence="8" id="KW-1185">Reference proteome</keyword>
<gene>
    <name evidence="7" type="ORF">TAO_1135</name>
</gene>
<dbReference type="Gene3D" id="3.40.50.720">
    <property type="entry name" value="NAD(P)-binding Rossmann-like Domain"/>
    <property type="match status" value="1"/>
</dbReference>
<name>A0A1Q2SMX8_9GAMM</name>
<dbReference type="Gene3D" id="1.10.1040.10">
    <property type="entry name" value="N-(1-d-carboxylethyl)-l-norvaline Dehydrogenase, domain 2"/>
    <property type="match status" value="1"/>
</dbReference>
<dbReference type="SUPFAM" id="SSF51735">
    <property type="entry name" value="NAD(P)-binding Rossmann-fold domains"/>
    <property type="match status" value="1"/>
</dbReference>
<evidence type="ECO:0000256" key="4">
    <source>
        <dbReference type="PIRSR" id="PIRSR000103-1"/>
    </source>
</evidence>
<dbReference type="InterPro" id="IPR006115">
    <property type="entry name" value="6PGDH_NADP-bd"/>
</dbReference>
<feature type="active site" evidence="4">
    <location>
        <position position="168"/>
    </location>
</feature>
<dbReference type="InterPro" id="IPR002204">
    <property type="entry name" value="3-OH-isobutyrate_DH-rel_CS"/>
</dbReference>
<organism evidence="7 8">
    <name type="scientific">Candidatus Nitrosoglobus terrae</name>
    <dbReference type="NCBI Taxonomy" id="1630141"/>
    <lineage>
        <taxon>Bacteria</taxon>
        <taxon>Pseudomonadati</taxon>
        <taxon>Pseudomonadota</taxon>
        <taxon>Gammaproteobacteria</taxon>
        <taxon>Chromatiales</taxon>
        <taxon>Chromatiaceae</taxon>
        <taxon>Candidatus Nitrosoglobus</taxon>
    </lineage>
</organism>
<dbReference type="InterPro" id="IPR008927">
    <property type="entry name" value="6-PGluconate_DH-like_C_sf"/>
</dbReference>
<evidence type="ECO:0000313" key="7">
    <source>
        <dbReference type="EMBL" id="BAW80505.1"/>
    </source>
</evidence>
<dbReference type="EMBL" id="AP014836">
    <property type="protein sequence ID" value="BAW80505.1"/>
    <property type="molecule type" value="Genomic_DNA"/>
</dbReference>
<keyword evidence="3" id="KW-0520">NAD</keyword>
<dbReference type="Pfam" id="PF03446">
    <property type="entry name" value="NAD_binding_2"/>
    <property type="match status" value="1"/>
</dbReference>
<dbReference type="GO" id="GO:0050661">
    <property type="term" value="F:NADP binding"/>
    <property type="evidence" value="ECO:0007669"/>
    <property type="project" value="InterPro"/>
</dbReference>
<dbReference type="SUPFAM" id="SSF48179">
    <property type="entry name" value="6-phosphogluconate dehydrogenase C-terminal domain-like"/>
    <property type="match status" value="1"/>
</dbReference>
<dbReference type="Proteomes" id="UP000243679">
    <property type="component" value="Chromosome"/>
</dbReference>
<dbReference type="InterPro" id="IPR015815">
    <property type="entry name" value="HIBADH-related"/>
</dbReference>
<proteinExistence type="inferred from homology"/>
<evidence type="ECO:0000256" key="1">
    <source>
        <dbReference type="ARBA" id="ARBA00009080"/>
    </source>
</evidence>
<evidence type="ECO:0000313" key="8">
    <source>
        <dbReference type="Proteomes" id="UP000243679"/>
    </source>
</evidence>
<dbReference type="PANTHER" id="PTHR43060:SF15">
    <property type="entry name" value="3-HYDROXYISOBUTYRATE DEHYDROGENASE-LIKE 1, MITOCHONDRIAL-RELATED"/>
    <property type="match status" value="1"/>
</dbReference>
<evidence type="ECO:0000259" key="6">
    <source>
        <dbReference type="Pfam" id="PF14833"/>
    </source>
</evidence>
<protein>
    <submittedName>
        <fullName evidence="7">6-phosphogluconate dehydrogenase</fullName>
    </submittedName>
</protein>
<feature type="domain" description="6-phosphogluconate dehydrogenase NADP-binding" evidence="5">
    <location>
        <begin position="4"/>
        <end position="159"/>
    </location>
</feature>
<dbReference type="InterPro" id="IPR013328">
    <property type="entry name" value="6PGD_dom2"/>
</dbReference>
<dbReference type="PANTHER" id="PTHR43060">
    <property type="entry name" value="3-HYDROXYISOBUTYRATE DEHYDROGENASE-LIKE 1, MITOCHONDRIAL-RELATED"/>
    <property type="match status" value="1"/>
</dbReference>
<keyword evidence="2" id="KW-0560">Oxidoreductase</keyword>
<evidence type="ECO:0000259" key="5">
    <source>
        <dbReference type="Pfam" id="PF03446"/>
    </source>
</evidence>
<evidence type="ECO:0000256" key="3">
    <source>
        <dbReference type="ARBA" id="ARBA00023027"/>
    </source>
</evidence>
<dbReference type="PROSITE" id="PS00895">
    <property type="entry name" value="3_HYDROXYISOBUT_DH"/>
    <property type="match status" value="1"/>
</dbReference>
<dbReference type="OrthoDB" id="9786703at2"/>
<dbReference type="KEGG" id="ntt:TAO_1135"/>
<dbReference type="InterPro" id="IPR036291">
    <property type="entry name" value="NAD(P)-bd_dom_sf"/>
</dbReference>
<dbReference type="GO" id="GO:0051287">
    <property type="term" value="F:NAD binding"/>
    <property type="evidence" value="ECO:0007669"/>
    <property type="project" value="InterPro"/>
</dbReference>
<feature type="domain" description="3-hydroxyisobutyrate dehydrogenase-like NAD-binding" evidence="6">
    <location>
        <begin position="162"/>
        <end position="281"/>
    </location>
</feature>
<dbReference type="RefSeq" id="WP_096527049.1">
    <property type="nucleotide sequence ID" value="NZ_AP014836.1"/>
</dbReference>
<accession>A0A1Q2SMX8</accession>